<dbReference type="Proteomes" id="UP000249499">
    <property type="component" value="Plasmid pTi1078"/>
</dbReference>
<evidence type="ECO:0008006" key="3">
    <source>
        <dbReference type="Google" id="ProtNLM"/>
    </source>
</evidence>
<accession>A0AAF1KQI9</accession>
<keyword evidence="2" id="KW-1185">Reference proteome</keyword>
<organism evidence="1 2">
    <name type="scientific">Rhizobium tumorigenes</name>
    <dbReference type="NCBI Taxonomy" id="2041385"/>
    <lineage>
        <taxon>Bacteria</taxon>
        <taxon>Pseudomonadati</taxon>
        <taxon>Pseudomonadota</taxon>
        <taxon>Alphaproteobacteria</taxon>
        <taxon>Hyphomicrobiales</taxon>
        <taxon>Rhizobiaceae</taxon>
        <taxon>Rhizobium/Agrobacterium group</taxon>
        <taxon>Rhizobium</taxon>
    </lineage>
</organism>
<dbReference type="InterPro" id="IPR043519">
    <property type="entry name" value="NT_sf"/>
</dbReference>
<reference evidence="1 2" key="1">
    <citation type="journal article" date="2018" name="Sci. Rep.">
        <title>Rhizobium tumorigenes sp. nov., a novel plant tumorigenic bacterium isolated from cane gall tumors on thornless blackberry.</title>
        <authorList>
            <person name="Kuzmanovi N."/>
            <person name="Smalla K."/>
            <person name="Gronow S."/>
            <person name="PuBawska J."/>
        </authorList>
    </citation>
    <scope>NUCLEOTIDE SEQUENCE [LARGE SCALE GENOMIC DNA]</scope>
    <source>
        <strain evidence="1 2">1078</strain>
    </source>
</reference>
<name>A0AAF1KQI9_9HYPH</name>
<geneLocation type="plasmid" evidence="1 2">
    <name>pTi1078</name>
</geneLocation>
<gene>
    <name evidence="1" type="ORF">PR017_23550</name>
</gene>
<dbReference type="SUPFAM" id="SSF81301">
    <property type="entry name" value="Nucleotidyltransferase"/>
    <property type="match status" value="1"/>
</dbReference>
<keyword evidence="1" id="KW-0614">Plasmid</keyword>
<evidence type="ECO:0000313" key="1">
    <source>
        <dbReference type="EMBL" id="WFR98316.1"/>
    </source>
</evidence>
<evidence type="ECO:0000313" key="2">
    <source>
        <dbReference type="Proteomes" id="UP000249499"/>
    </source>
</evidence>
<reference evidence="2" key="2">
    <citation type="journal article" date="2023" name="MicrobiologyOpen">
        <title>Genomics of the tumorigenes clade of the family Rhizobiaceae and description of Rhizobium rhododendri sp. nov.</title>
        <authorList>
            <person name="Kuzmanovic N."/>
            <person name="diCenzo G.C."/>
            <person name="Bunk B."/>
            <person name="Sproeer C."/>
            <person name="Fruehling A."/>
            <person name="Neumann-Schaal M."/>
            <person name="Overmann J."/>
            <person name="Smalla K."/>
        </authorList>
    </citation>
    <scope>NUCLEOTIDE SEQUENCE [LARGE SCALE GENOMIC DNA]</scope>
    <source>
        <strain evidence="2">1078</strain>
        <plasmid evidence="2">pTi1078</plasmid>
    </source>
</reference>
<dbReference type="KEGG" id="rtu:PR017_23550"/>
<proteinExistence type="predicted"/>
<protein>
    <recommendedName>
        <fullName evidence="3">RelA/SpoT domain-containing protein</fullName>
    </recommendedName>
</protein>
<dbReference type="AlphaFoldDB" id="A0AAF1KQI9"/>
<dbReference type="RefSeq" id="WP_209188313.1">
    <property type="nucleotide sequence ID" value="NZ_CP117257.1"/>
</dbReference>
<sequence>MESRQSAHSKGLFPHPVKESSDFKFDDLRLYVAKRPSQTGKNLDLDGIVFEVQIKTVLQHAWSLATHDLIYKSDTVSWPRERIAYQVKAMLEHAEIAIAEANRLADAPAVAKKDELTTETLKLIEQIRAQWSPERLPRDIKRLADTTQKMFKALRLDVDQLTPILAAEKQRVGMLPNDISPYAFIVQALAHSTSFDFRAALNKAKRMKILVHGGMDLPAWMSDEHPKILRV</sequence>
<dbReference type="EMBL" id="CP117257">
    <property type="protein sequence ID" value="WFR98316.1"/>
    <property type="molecule type" value="Genomic_DNA"/>
</dbReference>